<proteinExistence type="predicted"/>
<protein>
    <submittedName>
        <fullName evidence="2">Uncharacterized protein</fullName>
    </submittedName>
</protein>
<sequence length="28" mass="3063">MLPGGGRTGERTQATRAPDRLRRGVHLC</sequence>
<name>A0A0A9FJH6_ARUDO</name>
<dbReference type="EMBL" id="GBRH01184761">
    <property type="protein sequence ID" value="JAE13135.1"/>
    <property type="molecule type" value="Transcribed_RNA"/>
</dbReference>
<organism evidence="2">
    <name type="scientific">Arundo donax</name>
    <name type="common">Giant reed</name>
    <name type="synonym">Donax arundinaceus</name>
    <dbReference type="NCBI Taxonomy" id="35708"/>
    <lineage>
        <taxon>Eukaryota</taxon>
        <taxon>Viridiplantae</taxon>
        <taxon>Streptophyta</taxon>
        <taxon>Embryophyta</taxon>
        <taxon>Tracheophyta</taxon>
        <taxon>Spermatophyta</taxon>
        <taxon>Magnoliopsida</taxon>
        <taxon>Liliopsida</taxon>
        <taxon>Poales</taxon>
        <taxon>Poaceae</taxon>
        <taxon>PACMAD clade</taxon>
        <taxon>Arundinoideae</taxon>
        <taxon>Arundineae</taxon>
        <taxon>Arundo</taxon>
    </lineage>
</organism>
<evidence type="ECO:0000256" key="1">
    <source>
        <dbReference type="SAM" id="MobiDB-lite"/>
    </source>
</evidence>
<reference evidence="2" key="2">
    <citation type="journal article" date="2015" name="Data Brief">
        <title>Shoot transcriptome of the giant reed, Arundo donax.</title>
        <authorList>
            <person name="Barrero R.A."/>
            <person name="Guerrero F.D."/>
            <person name="Moolhuijzen P."/>
            <person name="Goolsby J.A."/>
            <person name="Tidwell J."/>
            <person name="Bellgard S.E."/>
            <person name="Bellgard M.I."/>
        </authorList>
    </citation>
    <scope>NUCLEOTIDE SEQUENCE</scope>
    <source>
        <tissue evidence="2">Shoot tissue taken approximately 20 cm above the soil surface</tissue>
    </source>
</reference>
<accession>A0A0A9FJH6</accession>
<dbReference type="AlphaFoldDB" id="A0A0A9FJH6"/>
<evidence type="ECO:0000313" key="2">
    <source>
        <dbReference type="EMBL" id="JAE13135.1"/>
    </source>
</evidence>
<reference evidence="2" key="1">
    <citation type="submission" date="2014-09" db="EMBL/GenBank/DDBJ databases">
        <authorList>
            <person name="Magalhaes I.L.F."/>
            <person name="Oliveira U."/>
            <person name="Santos F.R."/>
            <person name="Vidigal T.H.D.A."/>
            <person name="Brescovit A.D."/>
            <person name="Santos A.J."/>
        </authorList>
    </citation>
    <scope>NUCLEOTIDE SEQUENCE</scope>
    <source>
        <tissue evidence="2">Shoot tissue taken approximately 20 cm above the soil surface</tissue>
    </source>
</reference>
<feature type="region of interest" description="Disordered" evidence="1">
    <location>
        <begin position="1"/>
        <end position="28"/>
    </location>
</feature>